<evidence type="ECO:0000256" key="1">
    <source>
        <dbReference type="ARBA" id="ARBA00004123"/>
    </source>
</evidence>
<evidence type="ECO:0000313" key="9">
    <source>
        <dbReference type="Proteomes" id="UP000593571"/>
    </source>
</evidence>
<dbReference type="Pfam" id="PF17913">
    <property type="entry name" value="FHA_2"/>
    <property type="match status" value="1"/>
</dbReference>
<reference evidence="8 9" key="1">
    <citation type="journal article" date="2020" name="Nature">
        <title>Six reference-quality genomes reveal evolution of bat adaptations.</title>
        <authorList>
            <person name="Jebb D."/>
            <person name="Huang Z."/>
            <person name="Pippel M."/>
            <person name="Hughes G.M."/>
            <person name="Lavrichenko K."/>
            <person name="Devanna P."/>
            <person name="Winkler S."/>
            <person name="Jermiin L.S."/>
            <person name="Skirmuntt E.C."/>
            <person name="Katzourakis A."/>
            <person name="Burkitt-Gray L."/>
            <person name="Ray D.A."/>
            <person name="Sullivan K.A.M."/>
            <person name="Roscito J.G."/>
            <person name="Kirilenko B.M."/>
            <person name="Davalos L.M."/>
            <person name="Corthals A.P."/>
            <person name="Power M.L."/>
            <person name="Jones G."/>
            <person name="Ransome R.D."/>
            <person name="Dechmann D.K.N."/>
            <person name="Locatelli A.G."/>
            <person name="Puechmaille S.J."/>
            <person name="Fedrigo O."/>
            <person name="Jarvis E.D."/>
            <person name="Hiller M."/>
            <person name="Vernes S.C."/>
            <person name="Myers E.W."/>
            <person name="Teeling E.C."/>
        </authorList>
    </citation>
    <scope>NUCLEOTIDE SEQUENCE [LARGE SCALE GENOMIC DNA]</scope>
    <source>
        <strain evidence="8">MRouAeg1</strain>
        <tissue evidence="8">Muscle</tissue>
    </source>
</reference>
<dbReference type="GO" id="GO:0006281">
    <property type="term" value="P:DNA repair"/>
    <property type="evidence" value="ECO:0007669"/>
    <property type="project" value="UniProtKB-KW"/>
</dbReference>
<sequence length="192" mass="21558">MMRVCWLVRQDNRHQRIKLPHLEAVMVGRGPETKITDKKCSRQQVLLKAECDKGYVKVKQVRVNPTSIDSVIIGKDQEVKLQPGQVLHMVNELYPYIVEFEDEAKSPGLVTHRKRKRSGSNDSMGRDGAQEAEPSTGLEPGSDPSQCSIPANKETDASTKKEFLGHWSQGLKISMQDPQMQPRTSSCDQPGF</sequence>
<keyword evidence="2" id="KW-0227">DNA damage</keyword>
<feature type="compositionally biased region" description="Polar residues" evidence="6">
    <location>
        <begin position="176"/>
        <end position="192"/>
    </location>
</feature>
<keyword evidence="4" id="KW-0234">DNA repair</keyword>
<feature type="region of interest" description="Disordered" evidence="6">
    <location>
        <begin position="109"/>
        <end position="192"/>
    </location>
</feature>
<evidence type="ECO:0000256" key="6">
    <source>
        <dbReference type="SAM" id="MobiDB-lite"/>
    </source>
</evidence>
<evidence type="ECO:0000259" key="7">
    <source>
        <dbReference type="Pfam" id="PF17913"/>
    </source>
</evidence>
<protein>
    <submittedName>
        <fullName evidence="8">Aprataxin</fullName>
    </submittedName>
</protein>
<evidence type="ECO:0000313" key="8">
    <source>
        <dbReference type="EMBL" id="KAF6483107.1"/>
    </source>
</evidence>
<comment type="caution">
    <text evidence="8">The sequence shown here is derived from an EMBL/GenBank/DDBJ whole genome shotgun (WGS) entry which is preliminary data.</text>
</comment>
<evidence type="ECO:0000256" key="4">
    <source>
        <dbReference type="ARBA" id="ARBA00023204"/>
    </source>
</evidence>
<dbReference type="InterPro" id="IPR008984">
    <property type="entry name" value="SMAD_FHA_dom_sf"/>
</dbReference>
<dbReference type="GO" id="GO:0016787">
    <property type="term" value="F:hydrolase activity"/>
    <property type="evidence" value="ECO:0007669"/>
    <property type="project" value="UniProtKB-KW"/>
</dbReference>
<dbReference type="Proteomes" id="UP000593571">
    <property type="component" value="Unassembled WGS sequence"/>
</dbReference>
<feature type="domain" description="PNK FHA" evidence="7">
    <location>
        <begin position="5"/>
        <end position="75"/>
    </location>
</feature>
<dbReference type="FunFam" id="2.60.200.20:FF:000010">
    <property type="entry name" value="aprataxin isoform X1"/>
    <property type="match status" value="1"/>
</dbReference>
<evidence type="ECO:0000256" key="5">
    <source>
        <dbReference type="ARBA" id="ARBA00023242"/>
    </source>
</evidence>
<name>A0A7J8IER5_ROUAE</name>
<dbReference type="InterPro" id="IPR047289">
    <property type="entry name" value="FHA_APTX"/>
</dbReference>
<gene>
    <name evidence="8" type="ORF">HJG63_000859</name>
</gene>
<dbReference type="SUPFAM" id="SSF49879">
    <property type="entry name" value="SMAD/FHA domain"/>
    <property type="match status" value="1"/>
</dbReference>
<dbReference type="GO" id="GO:0005634">
    <property type="term" value="C:nucleus"/>
    <property type="evidence" value="ECO:0007669"/>
    <property type="project" value="UniProtKB-SubCell"/>
</dbReference>
<comment type="subcellular location">
    <subcellularLocation>
        <location evidence="1">Nucleus</location>
    </subcellularLocation>
</comment>
<dbReference type="InterPro" id="IPR041388">
    <property type="entry name" value="FHA_2"/>
</dbReference>
<evidence type="ECO:0000256" key="2">
    <source>
        <dbReference type="ARBA" id="ARBA00022763"/>
    </source>
</evidence>
<evidence type="ECO:0000256" key="3">
    <source>
        <dbReference type="ARBA" id="ARBA00022801"/>
    </source>
</evidence>
<dbReference type="AlphaFoldDB" id="A0A7J8IER5"/>
<dbReference type="EMBL" id="JACASE010000003">
    <property type="protein sequence ID" value="KAF6483107.1"/>
    <property type="molecule type" value="Genomic_DNA"/>
</dbReference>
<dbReference type="CDD" id="cd22735">
    <property type="entry name" value="FHA_APTX"/>
    <property type="match status" value="1"/>
</dbReference>
<keyword evidence="9" id="KW-1185">Reference proteome</keyword>
<feature type="compositionally biased region" description="Basic and acidic residues" evidence="6">
    <location>
        <begin position="153"/>
        <end position="164"/>
    </location>
</feature>
<proteinExistence type="predicted"/>
<dbReference type="Gene3D" id="2.60.200.20">
    <property type="match status" value="1"/>
</dbReference>
<keyword evidence="3" id="KW-0378">Hydrolase</keyword>
<accession>A0A7J8IER5</accession>
<organism evidence="8 9">
    <name type="scientific">Rousettus aegyptiacus</name>
    <name type="common">Egyptian fruit bat</name>
    <name type="synonym">Pteropus aegyptiacus</name>
    <dbReference type="NCBI Taxonomy" id="9407"/>
    <lineage>
        <taxon>Eukaryota</taxon>
        <taxon>Metazoa</taxon>
        <taxon>Chordata</taxon>
        <taxon>Craniata</taxon>
        <taxon>Vertebrata</taxon>
        <taxon>Euteleostomi</taxon>
        <taxon>Mammalia</taxon>
        <taxon>Eutheria</taxon>
        <taxon>Laurasiatheria</taxon>
        <taxon>Chiroptera</taxon>
        <taxon>Yinpterochiroptera</taxon>
        <taxon>Pteropodoidea</taxon>
        <taxon>Pteropodidae</taxon>
        <taxon>Rousettinae</taxon>
        <taxon>Rousettus</taxon>
    </lineage>
</organism>
<keyword evidence="5" id="KW-0539">Nucleus</keyword>